<evidence type="ECO:0000256" key="1">
    <source>
        <dbReference type="ARBA" id="ARBA00006420"/>
    </source>
</evidence>
<dbReference type="STRING" id="1423763.FC46_GL000361"/>
<gene>
    <name evidence="3" type="ORF">FC46_GL000361</name>
</gene>
<dbReference type="PATRIC" id="fig|1423763.3.peg.366"/>
<dbReference type="CDD" id="cd06664">
    <property type="entry name" value="IscU_like"/>
    <property type="match status" value="1"/>
</dbReference>
<dbReference type="Proteomes" id="UP000051036">
    <property type="component" value="Unassembled WGS sequence"/>
</dbReference>
<dbReference type="OrthoDB" id="9804157at2"/>
<evidence type="ECO:0000259" key="2">
    <source>
        <dbReference type="Pfam" id="PF01592"/>
    </source>
</evidence>
<dbReference type="PANTHER" id="PTHR10093">
    <property type="entry name" value="IRON-SULFUR CLUSTER ASSEMBLY ENZYME NIFU HOMOLOG"/>
    <property type="match status" value="1"/>
</dbReference>
<keyword evidence="4" id="KW-1185">Reference proteome</keyword>
<dbReference type="Pfam" id="PF01592">
    <property type="entry name" value="NifU_N"/>
    <property type="match status" value="1"/>
</dbReference>
<feature type="domain" description="NIF system FeS cluster assembly NifU N-terminal" evidence="2">
    <location>
        <begin position="10"/>
        <end position="132"/>
    </location>
</feature>
<dbReference type="GO" id="GO:0005506">
    <property type="term" value="F:iron ion binding"/>
    <property type="evidence" value="ECO:0007669"/>
    <property type="project" value="InterPro"/>
</dbReference>
<dbReference type="Gene3D" id="3.90.1010.10">
    <property type="match status" value="1"/>
</dbReference>
<organism evidence="3 4">
    <name type="scientific">Lactobacillus kalixensis DSM 16043</name>
    <dbReference type="NCBI Taxonomy" id="1423763"/>
    <lineage>
        <taxon>Bacteria</taxon>
        <taxon>Bacillati</taxon>
        <taxon>Bacillota</taxon>
        <taxon>Bacilli</taxon>
        <taxon>Lactobacillales</taxon>
        <taxon>Lactobacillaceae</taxon>
        <taxon>Lactobacillus</taxon>
    </lineage>
</organism>
<protein>
    <recommendedName>
        <fullName evidence="2">NIF system FeS cluster assembly NifU N-terminal domain-containing protein</fullName>
    </recommendedName>
</protein>
<dbReference type="FunFam" id="3.90.1010.10:FF:000002">
    <property type="entry name" value="Iron-sulfur cluster assembly scaffold protein NifU"/>
    <property type="match status" value="1"/>
</dbReference>
<dbReference type="AlphaFoldDB" id="A0A0R1UA20"/>
<sequence length="152" mass="16714">MGLNNLRSLYQTLVLDYASHPRNNHKIENADQTETVHNPSCGDTINVFIKLNSDQTKIDDVAFTGSGCTISQASASMMTVAVKGKTIDEALEMTKFFSDLSIGKEVDDKALEMLGDAAVLTQVMQFPARIKCATISWWALEQALLKKGQEND</sequence>
<dbReference type="RefSeq" id="WP_057798594.1">
    <property type="nucleotide sequence ID" value="NZ_AZFM01000014.1"/>
</dbReference>
<reference evidence="3 4" key="1">
    <citation type="journal article" date="2015" name="Genome Announc.">
        <title>Expanding the biotechnology potential of lactobacilli through comparative genomics of 213 strains and associated genera.</title>
        <authorList>
            <person name="Sun Z."/>
            <person name="Harris H.M."/>
            <person name="McCann A."/>
            <person name="Guo C."/>
            <person name="Argimon S."/>
            <person name="Zhang W."/>
            <person name="Yang X."/>
            <person name="Jeffery I.B."/>
            <person name="Cooney J.C."/>
            <person name="Kagawa T.F."/>
            <person name="Liu W."/>
            <person name="Song Y."/>
            <person name="Salvetti E."/>
            <person name="Wrobel A."/>
            <person name="Rasinkangas P."/>
            <person name="Parkhill J."/>
            <person name="Rea M.C."/>
            <person name="O'Sullivan O."/>
            <person name="Ritari J."/>
            <person name="Douillard F.P."/>
            <person name="Paul Ross R."/>
            <person name="Yang R."/>
            <person name="Briner A.E."/>
            <person name="Felis G.E."/>
            <person name="de Vos W.M."/>
            <person name="Barrangou R."/>
            <person name="Klaenhammer T.R."/>
            <person name="Caufield P.W."/>
            <person name="Cui Y."/>
            <person name="Zhang H."/>
            <person name="O'Toole P.W."/>
        </authorList>
    </citation>
    <scope>NUCLEOTIDE SEQUENCE [LARGE SCALE GENOMIC DNA]</scope>
    <source>
        <strain evidence="3 4">DSM 16043</strain>
    </source>
</reference>
<dbReference type="GO" id="GO:0016226">
    <property type="term" value="P:iron-sulfur cluster assembly"/>
    <property type="evidence" value="ECO:0007669"/>
    <property type="project" value="InterPro"/>
</dbReference>
<comment type="similarity">
    <text evidence="1">Belongs to the NifU family.</text>
</comment>
<dbReference type="EMBL" id="AZFM01000014">
    <property type="protein sequence ID" value="KRL90175.1"/>
    <property type="molecule type" value="Genomic_DNA"/>
</dbReference>
<comment type="caution">
    <text evidence="3">The sequence shown here is derived from an EMBL/GenBank/DDBJ whole genome shotgun (WGS) entry which is preliminary data.</text>
</comment>
<name>A0A0R1UA20_9LACO</name>
<dbReference type="NCBIfam" id="TIGR01994">
    <property type="entry name" value="SUF_scaf_2"/>
    <property type="match status" value="1"/>
</dbReference>
<dbReference type="SUPFAM" id="SSF82649">
    <property type="entry name" value="SufE/NifU"/>
    <property type="match status" value="1"/>
</dbReference>
<accession>A0A0R1UA20</accession>
<evidence type="ECO:0000313" key="4">
    <source>
        <dbReference type="Proteomes" id="UP000051036"/>
    </source>
</evidence>
<dbReference type="GO" id="GO:0051536">
    <property type="term" value="F:iron-sulfur cluster binding"/>
    <property type="evidence" value="ECO:0007669"/>
    <property type="project" value="InterPro"/>
</dbReference>
<proteinExistence type="inferred from homology"/>
<dbReference type="InterPro" id="IPR002871">
    <property type="entry name" value="NIF_FeS_clus_asmbl_NifU_N"/>
</dbReference>
<evidence type="ECO:0000313" key="3">
    <source>
        <dbReference type="EMBL" id="KRL90175.1"/>
    </source>
</evidence>